<proteinExistence type="predicted"/>
<dbReference type="Proteomes" id="UP001196408">
    <property type="component" value="Unassembled WGS sequence"/>
</dbReference>
<accession>A0AAW4MZ37</accession>
<dbReference type="Proteomes" id="UP001197492">
    <property type="component" value="Unassembled WGS sequence"/>
</dbReference>
<evidence type="ECO:0000313" key="3">
    <source>
        <dbReference type="Proteomes" id="UP001196408"/>
    </source>
</evidence>
<name>A0AAW4MZ37_9FIRM</name>
<dbReference type="AlphaFoldDB" id="A0AAW4MZ37"/>
<comment type="caution">
    <text evidence="1">The sequence shown here is derived from an EMBL/GenBank/DDBJ whole genome shotgun (WGS) entry which is preliminary data.</text>
</comment>
<organism evidence="1 3">
    <name type="scientific">Catenibacterium mitsuokai</name>
    <dbReference type="NCBI Taxonomy" id="100886"/>
    <lineage>
        <taxon>Bacteria</taxon>
        <taxon>Bacillati</taxon>
        <taxon>Bacillota</taxon>
        <taxon>Erysipelotrichia</taxon>
        <taxon>Erysipelotrichales</taxon>
        <taxon>Coprobacillaceae</taxon>
        <taxon>Catenibacterium</taxon>
    </lineage>
</organism>
<evidence type="ECO:0000313" key="1">
    <source>
        <dbReference type="EMBL" id="MBV3383081.1"/>
    </source>
</evidence>
<dbReference type="EMBL" id="JAHOEL010000045">
    <property type="protein sequence ID" value="MBV3393091.1"/>
    <property type="molecule type" value="Genomic_DNA"/>
</dbReference>
<gene>
    <name evidence="1" type="ORF">KSV97_07600</name>
    <name evidence="2" type="ORF">KSW06_07475</name>
</gene>
<evidence type="ECO:0000313" key="2">
    <source>
        <dbReference type="EMBL" id="MBV3393091.1"/>
    </source>
</evidence>
<evidence type="ECO:0000313" key="4">
    <source>
        <dbReference type="Proteomes" id="UP001197492"/>
    </source>
</evidence>
<dbReference type="EMBL" id="JAHOEF010000047">
    <property type="protein sequence ID" value="MBV3383081.1"/>
    <property type="molecule type" value="Genomic_DNA"/>
</dbReference>
<dbReference type="RefSeq" id="WP_217747857.1">
    <property type="nucleotide sequence ID" value="NZ_JAHOEB010000047.1"/>
</dbReference>
<keyword evidence="4" id="KW-1185">Reference proteome</keyword>
<sequence>MASTISLFPTYSEYNTYNFDISLGEYKFSYINQKGELMLLETEDVEESKNIKKVVDGTGTWNPDEYNLRVANTFYLRSRGHLFGEKGIAPSSSTIGLAVMWKSSDSKQRGIIPAGSFNQFTPENESFQLQYDFGVASIRGNVTLTPVLYIKESGNPTKKEKFLANEVGTIIGSFEDYTICLDGRGSFFPIFVVDDKTGPLWSVKCDWEDPTQDDFFEYIAIRLNKAHSNYKYIDGTKKKSFNIALLKEIMASALTIIILKLHSDEDAWADTVNGKGNLGSVSEAVYYFISTLEWDISKPENLSMSIRQFLDQRM</sequence>
<reference evidence="1 4" key="1">
    <citation type="submission" date="2021-06" db="EMBL/GenBank/DDBJ databases">
        <title>Collection of gut derived symbiotic bacterial strains cultured from healthy donors.</title>
        <authorList>
            <person name="Lin H."/>
            <person name="Littmann E."/>
            <person name="Pamer E.G."/>
        </authorList>
    </citation>
    <scope>NUCLEOTIDE SEQUENCE</scope>
    <source>
        <strain evidence="2 4">MSK.21.70</strain>
        <strain evidence="1">MSK.21.82</strain>
    </source>
</reference>
<protein>
    <submittedName>
        <fullName evidence="1">Uncharacterized protein</fullName>
    </submittedName>
</protein>